<evidence type="ECO:0008006" key="3">
    <source>
        <dbReference type="Google" id="ProtNLM"/>
    </source>
</evidence>
<dbReference type="Proteomes" id="UP000190188">
    <property type="component" value="Unassembled WGS sequence"/>
</dbReference>
<proteinExistence type="predicted"/>
<comment type="caution">
    <text evidence="1">The sequence shown here is derived from an EMBL/GenBank/DDBJ whole genome shotgun (WGS) entry which is preliminary data.</text>
</comment>
<accession>A0A1T2X676</accession>
<sequence>MRSQITRTSHETLPIMGTRALNRALLARQMLLTRAPYSTLEVISHLVGLQAQSPNAPYFALWSRIQGFQQEDLSSLIRERKIIRIALMRSTIHLVSAQDGLSLRPWVQSAHERGLKGAYGKLLGDVRLDDIAASGRALVEASPLTFNEMGKCLQQQWPDRDPGALAAVVRTRVPLVQLPPRGLWGESGQAIHTSIEAWLNLPLTSHPEPEEFILRYLAAFGPATIKDIQVWSGLTRLNTYVERLLPQLIRFRNEQGTVLYDLPDAPRPDPDTPAPLRFLGEYDNILLSYADRNRILDDSFRKRVFTSNGIIRSTLLLDGFVGTWRIERERNAATLTIQPFIQLRDEDRHGIAEEGMQLLQFAAAHDATHTVKFLPIEE</sequence>
<dbReference type="PANTHER" id="PTHR38479">
    <property type="entry name" value="LMO0824 PROTEIN"/>
    <property type="match status" value="1"/>
</dbReference>
<keyword evidence="2" id="KW-1185">Reference proteome</keyword>
<dbReference type="Pfam" id="PF06224">
    <property type="entry name" value="AlkZ-like"/>
    <property type="match status" value="1"/>
</dbReference>
<dbReference type="STRING" id="1324314.BVG16_21820"/>
<protein>
    <recommendedName>
        <fullName evidence="3">Winged helix DNA-binding domain-containing protein</fullName>
    </recommendedName>
</protein>
<gene>
    <name evidence="1" type="ORF">BVG16_21820</name>
</gene>
<evidence type="ECO:0000313" key="1">
    <source>
        <dbReference type="EMBL" id="OPA75384.1"/>
    </source>
</evidence>
<dbReference type="InterPro" id="IPR009351">
    <property type="entry name" value="AlkZ-like"/>
</dbReference>
<reference evidence="1 2" key="1">
    <citation type="submission" date="2017-01" db="EMBL/GenBank/DDBJ databases">
        <title>Genome analysis of Paenibacillus selenitrireducens ES3-24.</title>
        <authorList>
            <person name="Xu D."/>
            <person name="Yao R."/>
            <person name="Zheng S."/>
        </authorList>
    </citation>
    <scope>NUCLEOTIDE SEQUENCE [LARGE SCALE GENOMIC DNA]</scope>
    <source>
        <strain evidence="1 2">ES3-24</strain>
    </source>
</reference>
<dbReference type="EMBL" id="MSZX01000009">
    <property type="protein sequence ID" value="OPA75384.1"/>
    <property type="molecule type" value="Genomic_DNA"/>
</dbReference>
<name>A0A1T2X676_9BACL</name>
<dbReference type="AlphaFoldDB" id="A0A1T2X676"/>
<evidence type="ECO:0000313" key="2">
    <source>
        <dbReference type="Proteomes" id="UP000190188"/>
    </source>
</evidence>
<dbReference type="PANTHER" id="PTHR38479:SF2">
    <property type="entry name" value="WINGED HELIX DNA-BINDING DOMAIN-CONTAINING PROTEIN"/>
    <property type="match status" value="1"/>
</dbReference>
<dbReference type="OrthoDB" id="57247at2"/>
<organism evidence="1 2">
    <name type="scientific">Paenibacillus selenitireducens</name>
    <dbReference type="NCBI Taxonomy" id="1324314"/>
    <lineage>
        <taxon>Bacteria</taxon>
        <taxon>Bacillati</taxon>
        <taxon>Bacillota</taxon>
        <taxon>Bacilli</taxon>
        <taxon>Bacillales</taxon>
        <taxon>Paenibacillaceae</taxon>
        <taxon>Paenibacillus</taxon>
    </lineage>
</organism>